<keyword evidence="2" id="KW-1185">Reference proteome</keyword>
<dbReference type="AlphaFoldDB" id="A0A0U1QS25"/>
<accession>A0A0U1QS25</accession>
<dbReference type="EMBL" id="AFVQ02000021">
    <property type="protein sequence ID" value="KLI03607.1"/>
    <property type="molecule type" value="Genomic_DNA"/>
</dbReference>
<protein>
    <submittedName>
        <fullName evidence="1">Uncharacterized protein</fullName>
    </submittedName>
</protein>
<organism evidence="1 2">
    <name type="scientific">Sporolactobacillus inulinus CASD</name>
    <dbReference type="NCBI Taxonomy" id="1069536"/>
    <lineage>
        <taxon>Bacteria</taxon>
        <taxon>Bacillati</taxon>
        <taxon>Bacillota</taxon>
        <taxon>Bacilli</taxon>
        <taxon>Bacillales</taxon>
        <taxon>Sporolactobacillaceae</taxon>
        <taxon>Sporolactobacillus</taxon>
    </lineage>
</organism>
<comment type="caution">
    <text evidence="1">The sequence shown here is derived from an EMBL/GenBank/DDBJ whole genome shotgun (WGS) entry which is preliminary data.</text>
</comment>
<reference evidence="1 2" key="1">
    <citation type="journal article" date="2011" name="J. Bacteriol.">
        <title>Draft genome sequence of Sporolactobacillus inulinus strain CASD, an efficient D-lactic acid-producing bacterium with high-concentration lactate tolerance capability.</title>
        <authorList>
            <person name="Yu B."/>
            <person name="Su F."/>
            <person name="Wang L."/>
            <person name="Xu K."/>
            <person name="Zhao B."/>
            <person name="Xu P."/>
        </authorList>
    </citation>
    <scope>NUCLEOTIDE SEQUENCE [LARGE SCALE GENOMIC DNA]</scope>
    <source>
        <strain evidence="1 2">CASD</strain>
    </source>
</reference>
<evidence type="ECO:0000313" key="2">
    <source>
        <dbReference type="Proteomes" id="UP000035553"/>
    </source>
</evidence>
<sequence>MNQNQNQNEPVMQIELLIILSLYHLSVKTQRVQNLRKMICYSLLFVDDWKIIKHPEVPLNGYFQVFAKW</sequence>
<name>A0A0U1QS25_9BACL</name>
<proteinExistence type="predicted"/>
<dbReference type="Proteomes" id="UP000035553">
    <property type="component" value="Unassembled WGS sequence"/>
</dbReference>
<evidence type="ECO:0000313" key="1">
    <source>
        <dbReference type="EMBL" id="KLI03607.1"/>
    </source>
</evidence>
<gene>
    <name evidence="1" type="ORF">SINU_01865</name>
</gene>